<gene>
    <name evidence="5" type="ORF">PHLCEN_2v835</name>
</gene>
<feature type="domain" description="AMP-dependent synthetase/ligase" evidence="3">
    <location>
        <begin position="33"/>
        <end position="414"/>
    </location>
</feature>
<keyword evidence="6" id="KW-1185">Reference proteome</keyword>
<comment type="caution">
    <text evidence="5">The sequence shown here is derived from an EMBL/GenBank/DDBJ whole genome shotgun (WGS) entry which is preliminary data.</text>
</comment>
<dbReference type="InterPro" id="IPR020845">
    <property type="entry name" value="AMP-binding_CS"/>
</dbReference>
<name>A0A2R6S503_9APHY</name>
<keyword evidence="2" id="KW-0436">Ligase</keyword>
<dbReference type="AlphaFoldDB" id="A0A2R6S503"/>
<dbReference type="STRING" id="98765.A0A2R6S503"/>
<evidence type="ECO:0000256" key="1">
    <source>
        <dbReference type="ARBA" id="ARBA00006432"/>
    </source>
</evidence>
<accession>A0A2R6S503</accession>
<dbReference type="PANTHER" id="PTHR24096:SF149">
    <property type="entry name" value="AMP-BINDING DOMAIN-CONTAINING PROTEIN-RELATED"/>
    <property type="match status" value="1"/>
</dbReference>
<dbReference type="Gene3D" id="3.40.50.980">
    <property type="match status" value="2"/>
</dbReference>
<feature type="domain" description="AMP-binding enzyme C-terminal" evidence="4">
    <location>
        <begin position="464"/>
        <end position="549"/>
    </location>
</feature>
<sequence length="569" mass="62402">MHLKSPYPPVPAVPDSNIHHCLFNPLPGQPTAPDYTLHVDATSGYKRSWFEFRELVLDGATALASSVSTGGLGLSSEAGDMVGIFSHNCLDYIALVNSLLAITVPIALLSAYSTSYELAHALRTSKANRLFVQPSLLPKVLAAAKEVGLPSDHIYVLEGRVDGRKSFQNLVDNVRSRGITRVPPKPATKTTLAYLVFSSGTSGLPKAVMISHGNLWAVIIASAMAKAVDDKMTQEEPPKAIPISLLFLPFYHSYGLFMGCLRVFNAPATNVIVPKWDTGVVLKAIPRFRISALPLFPSAMHQLVNHKDIERTDLSSLVHIFTGAAYMPPALEAKFKKLIKTKYPMFEGYGMSEMTLSVARKSWPEYFGKPKPGCAGVLAPGVEARIVRADGSEADVDEPGEIWVRGPNMALGYYNNEKATKEAFVDGWLRTGDHLKADKDGLLYFVDRVKDTLKVSGVQVSPTEIEDALMAHPNKLVEDVCVAGVSGGRTSDEKNPRAWVVLTEEGKRRGPETTLKMLDEWTKKTLSQYKWLRGGYEVVDAIPKNPTGKVLRRVLQDRYEQAKASKAKL</sequence>
<proteinExistence type="inferred from homology"/>
<dbReference type="OrthoDB" id="1898221at2759"/>
<dbReference type="InterPro" id="IPR000873">
    <property type="entry name" value="AMP-dep_synth/lig_dom"/>
</dbReference>
<dbReference type="InterPro" id="IPR045851">
    <property type="entry name" value="AMP-bd_C_sf"/>
</dbReference>
<evidence type="ECO:0008006" key="7">
    <source>
        <dbReference type="Google" id="ProtNLM"/>
    </source>
</evidence>
<dbReference type="Gene3D" id="2.30.38.10">
    <property type="entry name" value="Luciferase, Domain 3"/>
    <property type="match status" value="1"/>
</dbReference>
<evidence type="ECO:0000259" key="3">
    <source>
        <dbReference type="Pfam" id="PF00501"/>
    </source>
</evidence>
<dbReference type="GO" id="GO:0016405">
    <property type="term" value="F:CoA-ligase activity"/>
    <property type="evidence" value="ECO:0007669"/>
    <property type="project" value="TreeGrafter"/>
</dbReference>
<dbReference type="SUPFAM" id="SSF56801">
    <property type="entry name" value="Acetyl-CoA synthetase-like"/>
    <property type="match status" value="1"/>
</dbReference>
<reference evidence="5 6" key="1">
    <citation type="submission" date="2018-02" db="EMBL/GenBank/DDBJ databases">
        <title>Genome sequence of the basidiomycete white-rot fungus Phlebia centrifuga.</title>
        <authorList>
            <person name="Granchi Z."/>
            <person name="Peng M."/>
            <person name="de Vries R.P."/>
            <person name="Hilden K."/>
            <person name="Makela M.R."/>
            <person name="Grigoriev I."/>
            <person name="Riley R."/>
        </authorList>
    </citation>
    <scope>NUCLEOTIDE SEQUENCE [LARGE SCALE GENOMIC DNA]</scope>
    <source>
        <strain evidence="5 6">FBCC195</strain>
    </source>
</reference>
<dbReference type="Pfam" id="PF00501">
    <property type="entry name" value="AMP-binding"/>
    <property type="match status" value="1"/>
</dbReference>
<evidence type="ECO:0000259" key="4">
    <source>
        <dbReference type="Pfam" id="PF13193"/>
    </source>
</evidence>
<evidence type="ECO:0000313" key="5">
    <source>
        <dbReference type="EMBL" id="PSS37358.1"/>
    </source>
</evidence>
<dbReference type="Gene3D" id="3.30.300.30">
    <property type="match status" value="1"/>
</dbReference>
<evidence type="ECO:0000313" key="6">
    <source>
        <dbReference type="Proteomes" id="UP000186601"/>
    </source>
</evidence>
<protein>
    <recommendedName>
        <fullName evidence="7">4-coumarate--CoA ligase</fullName>
    </recommendedName>
</protein>
<evidence type="ECO:0000256" key="2">
    <source>
        <dbReference type="ARBA" id="ARBA00022598"/>
    </source>
</evidence>
<dbReference type="PANTHER" id="PTHR24096">
    <property type="entry name" value="LONG-CHAIN-FATTY-ACID--COA LIGASE"/>
    <property type="match status" value="1"/>
</dbReference>
<dbReference type="InterPro" id="IPR025110">
    <property type="entry name" value="AMP-bd_C"/>
</dbReference>
<organism evidence="5 6">
    <name type="scientific">Hermanssonia centrifuga</name>
    <dbReference type="NCBI Taxonomy" id="98765"/>
    <lineage>
        <taxon>Eukaryota</taxon>
        <taxon>Fungi</taxon>
        <taxon>Dikarya</taxon>
        <taxon>Basidiomycota</taxon>
        <taxon>Agaricomycotina</taxon>
        <taxon>Agaricomycetes</taxon>
        <taxon>Polyporales</taxon>
        <taxon>Meruliaceae</taxon>
        <taxon>Hermanssonia</taxon>
    </lineage>
</organism>
<dbReference type="PROSITE" id="PS00455">
    <property type="entry name" value="AMP_BINDING"/>
    <property type="match status" value="1"/>
</dbReference>
<comment type="similarity">
    <text evidence="1">Belongs to the ATP-dependent AMP-binding enzyme family.</text>
</comment>
<dbReference type="Pfam" id="PF13193">
    <property type="entry name" value="AMP-binding_C"/>
    <property type="match status" value="1"/>
</dbReference>
<dbReference type="EMBL" id="MLYV02000057">
    <property type="protein sequence ID" value="PSS37358.1"/>
    <property type="molecule type" value="Genomic_DNA"/>
</dbReference>
<dbReference type="Proteomes" id="UP000186601">
    <property type="component" value="Unassembled WGS sequence"/>
</dbReference>